<dbReference type="Gene3D" id="3.20.20.450">
    <property type="entry name" value="EAL domain"/>
    <property type="match status" value="1"/>
</dbReference>
<dbReference type="AlphaFoldDB" id="A0AAD0RNR1"/>
<dbReference type="SMART" id="SM00091">
    <property type="entry name" value="PAS"/>
    <property type="match status" value="2"/>
</dbReference>
<keyword evidence="6" id="KW-1185">Reference proteome</keyword>
<dbReference type="Gene3D" id="3.30.450.20">
    <property type="entry name" value="PAS domain"/>
    <property type="match status" value="3"/>
</dbReference>
<evidence type="ECO:0000259" key="4">
    <source>
        <dbReference type="PROSITE" id="PS50887"/>
    </source>
</evidence>
<dbReference type="SMART" id="SM00267">
    <property type="entry name" value="GGDEF"/>
    <property type="match status" value="1"/>
</dbReference>
<dbReference type="CDD" id="cd01949">
    <property type="entry name" value="GGDEF"/>
    <property type="match status" value="1"/>
</dbReference>
<dbReference type="InterPro" id="IPR000160">
    <property type="entry name" value="GGDEF_dom"/>
</dbReference>
<dbReference type="InterPro" id="IPR003018">
    <property type="entry name" value="GAF"/>
</dbReference>
<dbReference type="PANTHER" id="PTHR44757">
    <property type="entry name" value="DIGUANYLATE CYCLASE DGCP"/>
    <property type="match status" value="1"/>
</dbReference>
<dbReference type="SUPFAM" id="SSF55785">
    <property type="entry name" value="PYP-like sensor domain (PAS domain)"/>
    <property type="match status" value="3"/>
</dbReference>
<dbReference type="Pfam" id="PF13426">
    <property type="entry name" value="PAS_9"/>
    <property type="match status" value="1"/>
</dbReference>
<dbReference type="PROSITE" id="PS50887">
    <property type="entry name" value="GGDEF"/>
    <property type="match status" value="1"/>
</dbReference>
<dbReference type="NCBIfam" id="TIGR00229">
    <property type="entry name" value="sensory_box"/>
    <property type="match status" value="1"/>
</dbReference>
<reference evidence="5 6" key="1">
    <citation type="submission" date="2018-08" db="EMBL/GenBank/DDBJ databases">
        <title>Complete genome sequence of JP2-74.</title>
        <authorList>
            <person name="Wu L."/>
        </authorList>
    </citation>
    <scope>NUCLEOTIDE SEQUENCE [LARGE SCALE GENOMIC DNA]</scope>
    <source>
        <strain evidence="5 6">JP2-74</strain>
    </source>
</reference>
<protein>
    <submittedName>
        <fullName evidence="5">EAL domain-containing protein</fullName>
    </submittedName>
</protein>
<dbReference type="PROSITE" id="PS50113">
    <property type="entry name" value="PAC"/>
    <property type="match status" value="2"/>
</dbReference>
<dbReference type="InterPro" id="IPR029016">
    <property type="entry name" value="GAF-like_dom_sf"/>
</dbReference>
<dbReference type="FunFam" id="3.30.70.270:FF:000001">
    <property type="entry name" value="Diguanylate cyclase domain protein"/>
    <property type="match status" value="1"/>
</dbReference>
<proteinExistence type="predicted"/>
<accession>A0AAD0RNR1</accession>
<sequence>MPTTKKPAADSRSAAGKHQRRLRDLLNRYDAAFSAGASLDSLLRQLEQLRDYALRHAIGEAQILSALAAQPFLPQDSAAGRQARQMLTDMTHNLGRQLLQPAQPSSAKPLSPAQAMLEQLEDGVLLLEPAGQQVLYANAALMEWLGLANAPAYPVALSALAPGSGLTEALRPLLALPKDKPSQIAATPLRRPGGEVGHADIRARPLRADDHDCLLLTFHDATDRLTSEQLLTRHLDILAQLAGLSAELASQPAETLWARMSGLLERVGRFLGADHCLLALLDIDGKQVRIAREWRREARGAGPPAETPVIPRSKLYWLEQQLGQQRTLQLNDSADAPEAAAVLRQLLGDNGQSALLATLRPRQCWRGVLAVSAPAPHSWLWIEQHMLQSVADMLSNFLDRSQHHSDAQRRQSEALAQARIGHWEWRRGDSAPHWSDELYQLWRLDPARPPPPLTQLPALLPPGDWQPLRRCLRQVLRRRETAQLDHRILLPDGGNRYVRHHIALEQDDRGRVLRLSGTLQDISEFKLREQTLQQAAAVYEHTLESVMIADADLRILDVNSAFSALTGYARADLLGQSPRLLHSGRHDAGFYRRLWQAVAEHGRWQGEIWNRHKDGSVEPAWLTVTAVRDGYGAVRNYVGVFSDIAQIKKSAAEMAHLAHYDSLTTLPNRLLFLSRLEHAIQTAKREHRRVAVLFIDLDNFKQINDTRGHGAGDRLLVEVAARLKDCLRANDTVARIGGDEFLILLENQKADNPVIDIANKIVKACARSFRLEEQEVEVGCSVGISIYPRDGQDADTLMRNADAAMYQAKNDGKGAFRFYTEELTQRARLRVEQERELRLALERRELFLVFQPKYHLQSGALVGAEALLRWQHPSLGLIGPDTFIPLAEETGLIIPIGSWLIRHACGILRRWQDAGISPGVLSLNIAGAQIQRAPILQTLKQALRDCRIPPRQIELEITERFVMSNPDAHLKVLRELRQLGVGLSIDDFGTGYSSLSYLRQLPVQTLKIDQSLVRGLPDHEHEASISLAIISLAKTLRLGLVAEGVENEAQRRFLLDAGCEHGQGFLYARPLPEDEFAELVKNGGLAPLRP</sequence>
<dbReference type="NCBIfam" id="TIGR00254">
    <property type="entry name" value="GGDEF"/>
    <property type="match status" value="1"/>
</dbReference>
<dbReference type="Pfam" id="PF00563">
    <property type="entry name" value="EAL"/>
    <property type="match status" value="1"/>
</dbReference>
<evidence type="ECO:0000259" key="1">
    <source>
        <dbReference type="PROSITE" id="PS50112"/>
    </source>
</evidence>
<evidence type="ECO:0000313" key="5">
    <source>
        <dbReference type="EMBL" id="AXT45845.1"/>
    </source>
</evidence>
<dbReference type="InterPro" id="IPR052155">
    <property type="entry name" value="Biofilm_reg_signaling"/>
</dbReference>
<dbReference type="SUPFAM" id="SSF55781">
    <property type="entry name" value="GAF domain-like"/>
    <property type="match status" value="1"/>
</dbReference>
<dbReference type="InterPro" id="IPR001633">
    <property type="entry name" value="EAL_dom"/>
</dbReference>
<dbReference type="InterPro" id="IPR001610">
    <property type="entry name" value="PAC"/>
</dbReference>
<dbReference type="InterPro" id="IPR043128">
    <property type="entry name" value="Rev_trsase/Diguanyl_cyclase"/>
</dbReference>
<evidence type="ECO:0000259" key="3">
    <source>
        <dbReference type="PROSITE" id="PS50883"/>
    </source>
</evidence>
<dbReference type="InterPro" id="IPR000014">
    <property type="entry name" value="PAS"/>
</dbReference>
<feature type="domain" description="PAC" evidence="2">
    <location>
        <begin position="482"/>
        <end position="534"/>
    </location>
</feature>
<feature type="domain" description="PAC" evidence="2">
    <location>
        <begin position="604"/>
        <end position="656"/>
    </location>
</feature>
<dbReference type="Gene3D" id="2.10.70.100">
    <property type="match status" value="1"/>
</dbReference>
<dbReference type="Pfam" id="PF08448">
    <property type="entry name" value="PAS_4"/>
    <property type="match status" value="2"/>
</dbReference>
<dbReference type="PANTHER" id="PTHR44757:SF2">
    <property type="entry name" value="BIOFILM ARCHITECTURE MAINTENANCE PROTEIN MBAA"/>
    <property type="match status" value="1"/>
</dbReference>
<dbReference type="RefSeq" id="WP_118266878.1">
    <property type="nucleotide sequence ID" value="NZ_CP031968.1"/>
</dbReference>
<dbReference type="InterPro" id="IPR035919">
    <property type="entry name" value="EAL_sf"/>
</dbReference>
<dbReference type="Gene3D" id="3.30.450.40">
    <property type="match status" value="1"/>
</dbReference>
<dbReference type="InterPro" id="IPR035965">
    <property type="entry name" value="PAS-like_dom_sf"/>
</dbReference>
<evidence type="ECO:0000313" key="6">
    <source>
        <dbReference type="Proteomes" id="UP000259465"/>
    </source>
</evidence>
<feature type="domain" description="EAL" evidence="3">
    <location>
        <begin position="830"/>
        <end position="1084"/>
    </location>
</feature>
<dbReference type="SMART" id="SM00052">
    <property type="entry name" value="EAL"/>
    <property type="match status" value="1"/>
</dbReference>
<dbReference type="GO" id="GO:0003824">
    <property type="term" value="F:catalytic activity"/>
    <property type="evidence" value="ECO:0007669"/>
    <property type="project" value="UniProtKB-ARBA"/>
</dbReference>
<dbReference type="CDD" id="cd00130">
    <property type="entry name" value="PAS"/>
    <property type="match status" value="2"/>
</dbReference>
<dbReference type="PROSITE" id="PS50112">
    <property type="entry name" value="PAS"/>
    <property type="match status" value="1"/>
</dbReference>
<dbReference type="EMBL" id="CP031968">
    <property type="protein sequence ID" value="AXT45845.1"/>
    <property type="molecule type" value="Genomic_DNA"/>
</dbReference>
<dbReference type="KEGG" id="crz:D1345_06465"/>
<dbReference type="SUPFAM" id="SSF55073">
    <property type="entry name" value="Nucleotide cyclase"/>
    <property type="match status" value="1"/>
</dbReference>
<dbReference type="InterPro" id="IPR029787">
    <property type="entry name" value="Nucleotide_cyclase"/>
</dbReference>
<dbReference type="CDD" id="cd01948">
    <property type="entry name" value="EAL"/>
    <property type="match status" value="1"/>
</dbReference>
<feature type="domain" description="PAS" evidence="1">
    <location>
        <begin position="531"/>
        <end position="577"/>
    </location>
</feature>
<dbReference type="SUPFAM" id="SSF141868">
    <property type="entry name" value="EAL domain-like"/>
    <property type="match status" value="1"/>
</dbReference>
<dbReference type="InterPro" id="IPR013656">
    <property type="entry name" value="PAS_4"/>
</dbReference>
<gene>
    <name evidence="5" type="ORF">D1345_06465</name>
</gene>
<dbReference type="PROSITE" id="PS50883">
    <property type="entry name" value="EAL"/>
    <property type="match status" value="1"/>
</dbReference>
<feature type="domain" description="GGDEF" evidence="4">
    <location>
        <begin position="688"/>
        <end position="821"/>
    </location>
</feature>
<dbReference type="Proteomes" id="UP000259465">
    <property type="component" value="Chromosome"/>
</dbReference>
<dbReference type="Pfam" id="PF01590">
    <property type="entry name" value="GAF"/>
    <property type="match status" value="1"/>
</dbReference>
<organism evidence="5 6">
    <name type="scientific">Chromobacterium rhizoryzae</name>
    <dbReference type="NCBI Taxonomy" id="1778675"/>
    <lineage>
        <taxon>Bacteria</taxon>
        <taxon>Pseudomonadati</taxon>
        <taxon>Pseudomonadota</taxon>
        <taxon>Betaproteobacteria</taxon>
        <taxon>Neisseriales</taxon>
        <taxon>Chromobacteriaceae</taxon>
        <taxon>Chromobacterium</taxon>
    </lineage>
</organism>
<dbReference type="Pfam" id="PF00990">
    <property type="entry name" value="GGDEF"/>
    <property type="match status" value="1"/>
</dbReference>
<dbReference type="SMART" id="SM00086">
    <property type="entry name" value="PAC"/>
    <property type="match status" value="3"/>
</dbReference>
<dbReference type="InterPro" id="IPR000700">
    <property type="entry name" value="PAS-assoc_C"/>
</dbReference>
<name>A0AAD0RNR1_9NEIS</name>
<evidence type="ECO:0000259" key="2">
    <source>
        <dbReference type="PROSITE" id="PS50113"/>
    </source>
</evidence>
<dbReference type="Gene3D" id="3.30.70.270">
    <property type="match status" value="1"/>
</dbReference>